<dbReference type="Proteomes" id="UP001589813">
    <property type="component" value="Unassembled WGS sequence"/>
</dbReference>
<keyword evidence="1" id="KW-0732">Signal</keyword>
<comment type="caution">
    <text evidence="2">The sequence shown here is derived from an EMBL/GenBank/DDBJ whole genome shotgun (WGS) entry which is preliminary data.</text>
</comment>
<protein>
    <submittedName>
        <fullName evidence="2">DUF3019 domain-containing protein</fullName>
    </submittedName>
</protein>
<proteinExistence type="predicted"/>
<accession>A0ABV6BFV4</accession>
<evidence type="ECO:0000313" key="3">
    <source>
        <dbReference type="Proteomes" id="UP001589813"/>
    </source>
</evidence>
<organism evidence="2 3">
    <name type="scientific">Rheinheimera tilapiae</name>
    <dbReference type="NCBI Taxonomy" id="875043"/>
    <lineage>
        <taxon>Bacteria</taxon>
        <taxon>Pseudomonadati</taxon>
        <taxon>Pseudomonadota</taxon>
        <taxon>Gammaproteobacteria</taxon>
        <taxon>Chromatiales</taxon>
        <taxon>Chromatiaceae</taxon>
        <taxon>Rheinheimera</taxon>
    </lineage>
</organism>
<dbReference type="RefSeq" id="WP_377246215.1">
    <property type="nucleotide sequence ID" value="NZ_JBHLXP010000004.1"/>
</dbReference>
<evidence type="ECO:0000256" key="1">
    <source>
        <dbReference type="SAM" id="SignalP"/>
    </source>
</evidence>
<sequence>MRLVLLLLLLSPALGSANDFVLTPLICVQQKYHSCAIQLKVRWQQAGPACLYLPPQTEPLLCGPAGVQQDLALQLTKDSRFELRTADSQQVLAQRTIKVLTIDFNAGDKLLKRSRWGTQ</sequence>
<feature type="chain" id="PRO_5046044330" evidence="1">
    <location>
        <begin position="18"/>
        <end position="119"/>
    </location>
</feature>
<reference evidence="2 3" key="1">
    <citation type="submission" date="2024-09" db="EMBL/GenBank/DDBJ databases">
        <authorList>
            <person name="Sun Q."/>
            <person name="Mori K."/>
        </authorList>
    </citation>
    <scope>NUCLEOTIDE SEQUENCE [LARGE SCALE GENOMIC DNA]</scope>
    <source>
        <strain evidence="2 3">KCTC 23315</strain>
    </source>
</reference>
<name>A0ABV6BFV4_9GAMM</name>
<dbReference type="EMBL" id="JBHLXP010000004">
    <property type="protein sequence ID" value="MFC0049754.1"/>
    <property type="molecule type" value="Genomic_DNA"/>
</dbReference>
<dbReference type="Pfam" id="PF11456">
    <property type="entry name" value="DUF3019"/>
    <property type="match status" value="1"/>
</dbReference>
<evidence type="ECO:0000313" key="2">
    <source>
        <dbReference type="EMBL" id="MFC0049754.1"/>
    </source>
</evidence>
<gene>
    <name evidence="2" type="ORF">ACFFJP_15755</name>
</gene>
<dbReference type="InterPro" id="IPR021559">
    <property type="entry name" value="DUF3019"/>
</dbReference>
<keyword evidence="3" id="KW-1185">Reference proteome</keyword>
<feature type="signal peptide" evidence="1">
    <location>
        <begin position="1"/>
        <end position="17"/>
    </location>
</feature>